<protein>
    <submittedName>
        <fullName evidence="2">Uncharacterized protein</fullName>
    </submittedName>
</protein>
<organism evidence="1 2">
    <name type="scientific">Romanomermis culicivorax</name>
    <name type="common">Nematode worm</name>
    <dbReference type="NCBI Taxonomy" id="13658"/>
    <lineage>
        <taxon>Eukaryota</taxon>
        <taxon>Metazoa</taxon>
        <taxon>Ecdysozoa</taxon>
        <taxon>Nematoda</taxon>
        <taxon>Enoplea</taxon>
        <taxon>Dorylaimia</taxon>
        <taxon>Mermithida</taxon>
        <taxon>Mermithoidea</taxon>
        <taxon>Mermithidae</taxon>
        <taxon>Romanomermis</taxon>
    </lineage>
</organism>
<dbReference type="WBParaSite" id="nRc.2.0.1.t05924-RA">
    <property type="protein sequence ID" value="nRc.2.0.1.t05924-RA"/>
    <property type="gene ID" value="nRc.2.0.1.g05924"/>
</dbReference>
<name>A0A915HVJ7_ROMCU</name>
<accession>A0A915HVJ7</accession>
<evidence type="ECO:0000313" key="1">
    <source>
        <dbReference type="Proteomes" id="UP000887565"/>
    </source>
</evidence>
<dbReference type="Proteomes" id="UP000887565">
    <property type="component" value="Unplaced"/>
</dbReference>
<evidence type="ECO:0000313" key="2">
    <source>
        <dbReference type="WBParaSite" id="nRc.2.0.1.t05924-RA"/>
    </source>
</evidence>
<dbReference type="AlphaFoldDB" id="A0A915HVJ7"/>
<reference evidence="2" key="1">
    <citation type="submission" date="2022-11" db="UniProtKB">
        <authorList>
            <consortium name="WormBaseParasite"/>
        </authorList>
    </citation>
    <scope>IDENTIFICATION</scope>
</reference>
<proteinExistence type="predicted"/>
<keyword evidence="1" id="KW-1185">Reference proteome</keyword>
<sequence>MKTKEFQESVKRVLEKLGIRNKVPMLEEDFQLPEKRLARLLNVLREPTYVESGDLQNALVLYAKPNLRSHVLVGFDIGKILMNQLYIHKKTKLDIQNQNAAHVARFVQLGSPTGHTIMFDALAAPLDD</sequence>